<gene>
    <name evidence="2" type="ORF">HMPREF0813_01584</name>
</gene>
<feature type="region of interest" description="Disordered" evidence="1">
    <location>
        <begin position="1"/>
        <end position="22"/>
    </location>
</feature>
<evidence type="ECO:0000313" key="3">
    <source>
        <dbReference type="Proteomes" id="UP000002973"/>
    </source>
</evidence>
<organism evidence="2 3">
    <name type="scientific">Streptococcus anginosus F0211</name>
    <dbReference type="NCBI Taxonomy" id="706437"/>
    <lineage>
        <taxon>Bacteria</taxon>
        <taxon>Bacillati</taxon>
        <taxon>Bacillota</taxon>
        <taxon>Bacilli</taxon>
        <taxon>Lactobacillales</taxon>
        <taxon>Streptococcaceae</taxon>
        <taxon>Streptococcus</taxon>
        <taxon>Streptococcus anginosus group</taxon>
    </lineage>
</organism>
<dbReference type="EMBL" id="AECT01000038">
    <property type="protein sequence ID" value="EFU21853.1"/>
    <property type="molecule type" value="Genomic_DNA"/>
</dbReference>
<comment type="caution">
    <text evidence="2">The sequence shown here is derived from an EMBL/GenBank/DDBJ whole genome shotgun (WGS) entry which is preliminary data.</text>
</comment>
<reference evidence="2 3" key="1">
    <citation type="submission" date="2010-11" db="EMBL/GenBank/DDBJ databases">
        <authorList>
            <person name="Weinstock G."/>
            <person name="Sodergren E."/>
            <person name="Clifton S."/>
            <person name="Fulton L."/>
            <person name="Fulton B."/>
            <person name="Courtney L."/>
            <person name="Fronick C."/>
            <person name="Harrison M."/>
            <person name="Strong C."/>
            <person name="Farmer C."/>
            <person name="Delahaunty K."/>
            <person name="Markovic C."/>
            <person name="Hall O."/>
            <person name="Minx P."/>
            <person name="Tomlinson C."/>
            <person name="Mitreva M."/>
            <person name="Hou S."/>
            <person name="Chen J."/>
            <person name="Wollam A."/>
            <person name="Pepin K.H."/>
            <person name="Johnson M."/>
            <person name="Bhonagiri V."/>
            <person name="Zhang X."/>
            <person name="Suruliraj S."/>
            <person name="Warren W."/>
            <person name="Chinwalla A."/>
            <person name="Mardis E.R."/>
            <person name="Wilson R.K."/>
        </authorList>
    </citation>
    <scope>NUCLEOTIDE SEQUENCE [LARGE SCALE GENOMIC DNA]</scope>
    <source>
        <strain evidence="2 3">F0211</strain>
    </source>
</reference>
<name>E6J2U4_STRAP</name>
<dbReference type="AlphaFoldDB" id="E6J2U4"/>
<accession>E6J2U4</accession>
<sequence length="52" mass="6020">MLKPRYKGRQTQSENRKIGDGSTSLDNFIFFTQSLARVQFHRTPASQLFVCL</sequence>
<proteinExistence type="predicted"/>
<evidence type="ECO:0000256" key="1">
    <source>
        <dbReference type="SAM" id="MobiDB-lite"/>
    </source>
</evidence>
<dbReference type="Proteomes" id="UP000002973">
    <property type="component" value="Unassembled WGS sequence"/>
</dbReference>
<evidence type="ECO:0000313" key="2">
    <source>
        <dbReference type="EMBL" id="EFU21853.1"/>
    </source>
</evidence>
<protein>
    <submittedName>
        <fullName evidence="2">Uncharacterized protein</fullName>
    </submittedName>
</protein>